<evidence type="ECO:0000313" key="3">
    <source>
        <dbReference type="Proteomes" id="UP001176941"/>
    </source>
</evidence>
<name>A0ABN8YK79_RANTA</name>
<reference evidence="2" key="1">
    <citation type="submission" date="2023-04" db="EMBL/GenBank/DDBJ databases">
        <authorList>
            <consortium name="ELIXIR-Norway"/>
        </authorList>
    </citation>
    <scope>NUCLEOTIDE SEQUENCE [LARGE SCALE GENOMIC DNA]</scope>
</reference>
<feature type="region of interest" description="Disordered" evidence="1">
    <location>
        <begin position="29"/>
        <end position="110"/>
    </location>
</feature>
<keyword evidence="3" id="KW-1185">Reference proteome</keyword>
<evidence type="ECO:0000256" key="1">
    <source>
        <dbReference type="SAM" id="MobiDB-lite"/>
    </source>
</evidence>
<evidence type="ECO:0000313" key="2">
    <source>
        <dbReference type="EMBL" id="CAI9161001.1"/>
    </source>
</evidence>
<organism evidence="2 3">
    <name type="scientific">Rangifer tarandus platyrhynchus</name>
    <name type="common">Svalbard reindeer</name>
    <dbReference type="NCBI Taxonomy" id="3082113"/>
    <lineage>
        <taxon>Eukaryota</taxon>
        <taxon>Metazoa</taxon>
        <taxon>Chordata</taxon>
        <taxon>Craniata</taxon>
        <taxon>Vertebrata</taxon>
        <taxon>Euteleostomi</taxon>
        <taxon>Mammalia</taxon>
        <taxon>Eutheria</taxon>
        <taxon>Laurasiatheria</taxon>
        <taxon>Artiodactyla</taxon>
        <taxon>Ruminantia</taxon>
        <taxon>Pecora</taxon>
        <taxon>Cervidae</taxon>
        <taxon>Odocoileinae</taxon>
        <taxon>Rangifer</taxon>
    </lineage>
</organism>
<sequence length="110" mass="11686">MFSFILLSSCDIVIYNKYILGLCPHSGIQKKEVSSGGSDGKESACDVGDPGSTSGLGRSPGEGNGSHSSILAWEIPGTEESGELHSMGSQRVEHTERLTLPLSPFWHPDP</sequence>
<feature type="compositionally biased region" description="Basic and acidic residues" evidence="1">
    <location>
        <begin position="29"/>
        <end position="44"/>
    </location>
</feature>
<dbReference type="Proteomes" id="UP001176941">
    <property type="component" value="Chromosome 20"/>
</dbReference>
<proteinExistence type="predicted"/>
<dbReference type="EMBL" id="OX459956">
    <property type="protein sequence ID" value="CAI9161001.1"/>
    <property type="molecule type" value="Genomic_DNA"/>
</dbReference>
<protein>
    <submittedName>
        <fullName evidence="2">Uncharacterized protein</fullName>
    </submittedName>
</protein>
<accession>A0ABN8YK79</accession>
<gene>
    <name evidence="2" type="ORF">MRATA1EN1_LOCUS9963</name>
</gene>